<sequence>MSLTMPRAPLSPTVDKSMMPRLNGALSPLHTRRGTHGDTTIALTPDFATFDLTALRAWLMETSQRGDLRSLWENADHLQEDLDTMLAHNIEHQKKIAGELAFQASGDYPPNDISTRLMPTFQLMHVKSAPSSCRNEYNEKMIFDDEFEQESMNSGDGFEWPPVDLPRKFWIWLRQYADPIDDEFLAKWGRSIMARFLPENIAKIHEMGSAKKVRGGQLIGLRNRKLSVTRKHSLEAQQELRSPTTPVHMLQTVSLKRLASADLSKSCPMLAIKRQRSSLTSPKMEPLMDDLVKAYFEEQGSDHSPTLNGVLETADSRKILTRKESILNGNNRNTEARACKKESLNRADEEGPSEDARMNGHAPDSAGSSGVAECAGTLVKLSRALKEHLGKGEITVKHESSSDSSDAEDDMIVDNAADEGHEEADERLDEVSLALKKSQKEVYEHEQEYRGVVTKVWNRLLAKYLQGKREAALNKACRELFEVYDKYFCEFPKRRPANEREREQCRAMMMRCAELSNRFYGTQKMKLRKD</sequence>
<reference evidence="4" key="1">
    <citation type="submission" date="2023-03" db="UniProtKB">
        <authorList>
            <consortium name="WormBaseParasite"/>
        </authorList>
    </citation>
    <scope>IDENTIFICATION</scope>
</reference>
<evidence type="ECO:0000313" key="4">
    <source>
        <dbReference type="WBParaSite" id="ALUE_0001354901-mRNA-1"/>
    </source>
</evidence>
<evidence type="ECO:0000256" key="2">
    <source>
        <dbReference type="SAM" id="MobiDB-lite"/>
    </source>
</evidence>
<feature type="region of interest" description="Disordered" evidence="2">
    <location>
        <begin position="1"/>
        <end position="21"/>
    </location>
</feature>
<evidence type="ECO:0000313" key="3">
    <source>
        <dbReference type="Proteomes" id="UP000036681"/>
    </source>
</evidence>
<accession>A0A9J2PW90</accession>
<feature type="compositionally biased region" description="Basic and acidic residues" evidence="2">
    <location>
        <begin position="334"/>
        <end position="358"/>
    </location>
</feature>
<dbReference type="Proteomes" id="UP000036681">
    <property type="component" value="Unplaced"/>
</dbReference>
<dbReference type="AlphaFoldDB" id="A0A9J2PW90"/>
<organism evidence="3 4">
    <name type="scientific">Ascaris lumbricoides</name>
    <name type="common">Giant roundworm</name>
    <dbReference type="NCBI Taxonomy" id="6252"/>
    <lineage>
        <taxon>Eukaryota</taxon>
        <taxon>Metazoa</taxon>
        <taxon>Ecdysozoa</taxon>
        <taxon>Nematoda</taxon>
        <taxon>Chromadorea</taxon>
        <taxon>Rhabditida</taxon>
        <taxon>Spirurina</taxon>
        <taxon>Ascaridomorpha</taxon>
        <taxon>Ascaridoidea</taxon>
        <taxon>Ascarididae</taxon>
        <taxon>Ascaris</taxon>
    </lineage>
</organism>
<name>A0A9J2PW90_ASCLU</name>
<evidence type="ECO:0000256" key="1">
    <source>
        <dbReference type="SAM" id="Coils"/>
    </source>
</evidence>
<protein>
    <submittedName>
        <fullName evidence="4">Uncharacterized protein</fullName>
    </submittedName>
</protein>
<feature type="coiled-coil region" evidence="1">
    <location>
        <begin position="421"/>
        <end position="448"/>
    </location>
</feature>
<proteinExistence type="predicted"/>
<feature type="region of interest" description="Disordered" evidence="2">
    <location>
        <begin position="327"/>
        <end position="370"/>
    </location>
</feature>
<keyword evidence="3" id="KW-1185">Reference proteome</keyword>
<keyword evidence="1" id="KW-0175">Coiled coil</keyword>
<dbReference type="WBParaSite" id="ALUE_0001354901-mRNA-1">
    <property type="protein sequence ID" value="ALUE_0001354901-mRNA-1"/>
    <property type="gene ID" value="ALUE_0001354901"/>
</dbReference>